<feature type="compositionally biased region" description="Acidic residues" evidence="1">
    <location>
        <begin position="93"/>
        <end position="106"/>
    </location>
</feature>
<name>A0A814GJW3_9BILA</name>
<feature type="compositionally biased region" description="Basic and acidic residues" evidence="1">
    <location>
        <begin position="107"/>
        <end position="129"/>
    </location>
</feature>
<feature type="region of interest" description="Disordered" evidence="1">
    <location>
        <begin position="1"/>
        <end position="20"/>
    </location>
</feature>
<feature type="compositionally biased region" description="Polar residues" evidence="1">
    <location>
        <begin position="74"/>
        <end position="85"/>
    </location>
</feature>
<sequence length="129" mass="14776">MNENQAEQARKKIRHKKFGTTRLKRAKEIVERAKTSPNELIEGDINSDNKLIDFQNVDEQQTVENKSSDDRINSENGINGQNTNFDQGSVQGDDQDDNMVESDDSQIEEKNDPTQKEKIIKEIFAPDRP</sequence>
<dbReference type="EMBL" id="CAJNOC010003774">
    <property type="protein sequence ID" value="CAF0997301.1"/>
    <property type="molecule type" value="Genomic_DNA"/>
</dbReference>
<evidence type="ECO:0000313" key="2">
    <source>
        <dbReference type="EMBL" id="CAF0997301.1"/>
    </source>
</evidence>
<protein>
    <submittedName>
        <fullName evidence="2">Uncharacterized protein</fullName>
    </submittedName>
</protein>
<dbReference type="Proteomes" id="UP000663879">
    <property type="component" value="Unassembled WGS sequence"/>
</dbReference>
<evidence type="ECO:0000256" key="1">
    <source>
        <dbReference type="SAM" id="MobiDB-lite"/>
    </source>
</evidence>
<comment type="caution">
    <text evidence="2">The sequence shown here is derived from an EMBL/GenBank/DDBJ whole genome shotgun (WGS) entry which is preliminary data.</text>
</comment>
<reference evidence="2" key="1">
    <citation type="submission" date="2021-02" db="EMBL/GenBank/DDBJ databases">
        <authorList>
            <person name="Nowell W R."/>
        </authorList>
    </citation>
    <scope>NUCLEOTIDE SEQUENCE</scope>
    <source>
        <strain evidence="2">Ploen Becks lab</strain>
    </source>
</reference>
<feature type="region of interest" description="Disordered" evidence="1">
    <location>
        <begin position="59"/>
        <end position="129"/>
    </location>
</feature>
<proteinExistence type="predicted"/>
<gene>
    <name evidence="2" type="ORF">OXX778_LOCUS16224</name>
</gene>
<accession>A0A814GJW3</accession>
<dbReference type="AlphaFoldDB" id="A0A814GJW3"/>
<keyword evidence="3" id="KW-1185">Reference proteome</keyword>
<evidence type="ECO:0000313" key="3">
    <source>
        <dbReference type="Proteomes" id="UP000663879"/>
    </source>
</evidence>
<organism evidence="2 3">
    <name type="scientific">Brachionus calyciflorus</name>
    <dbReference type="NCBI Taxonomy" id="104777"/>
    <lineage>
        <taxon>Eukaryota</taxon>
        <taxon>Metazoa</taxon>
        <taxon>Spiralia</taxon>
        <taxon>Gnathifera</taxon>
        <taxon>Rotifera</taxon>
        <taxon>Eurotatoria</taxon>
        <taxon>Monogononta</taxon>
        <taxon>Pseudotrocha</taxon>
        <taxon>Ploima</taxon>
        <taxon>Brachionidae</taxon>
        <taxon>Brachionus</taxon>
    </lineage>
</organism>
<feature type="non-terminal residue" evidence="2">
    <location>
        <position position="129"/>
    </location>
</feature>
<feature type="compositionally biased region" description="Basic residues" evidence="1">
    <location>
        <begin position="11"/>
        <end position="20"/>
    </location>
</feature>